<organism evidence="1 2">
    <name type="scientific">Pestalotiopsis fici (strain W106-1 / CGMCC3.15140)</name>
    <dbReference type="NCBI Taxonomy" id="1229662"/>
    <lineage>
        <taxon>Eukaryota</taxon>
        <taxon>Fungi</taxon>
        <taxon>Dikarya</taxon>
        <taxon>Ascomycota</taxon>
        <taxon>Pezizomycotina</taxon>
        <taxon>Sordariomycetes</taxon>
        <taxon>Xylariomycetidae</taxon>
        <taxon>Amphisphaeriales</taxon>
        <taxon>Sporocadaceae</taxon>
        <taxon>Pestalotiopsis</taxon>
    </lineage>
</organism>
<protein>
    <submittedName>
        <fullName evidence="1">Uncharacterized protein</fullName>
    </submittedName>
</protein>
<dbReference type="InParanoid" id="W3WTI1"/>
<name>W3WTI1_PESFW</name>
<sequence>MTVYPDPHNVDDMQLRGVYINPNFTLKQQVIEAIGVIPWSHTLQVGLYDNVPCQYYESPGPLFIVIHPKNRKIAVGRFVANSPRDSVFRLISVASPLVLSGSEFSVQTLRNIWNTLSTEFPQDFGPARSLNPLAAGPLAAGAHAVLQPTHDQHSS</sequence>
<dbReference type="Proteomes" id="UP000030651">
    <property type="component" value="Unassembled WGS sequence"/>
</dbReference>
<evidence type="ECO:0000313" key="2">
    <source>
        <dbReference type="Proteomes" id="UP000030651"/>
    </source>
</evidence>
<accession>W3WTI1</accession>
<keyword evidence="2" id="KW-1185">Reference proteome</keyword>
<dbReference type="AlphaFoldDB" id="W3WTI1"/>
<dbReference type="HOGENOM" id="CLU_1696135_0_0_1"/>
<dbReference type="KEGG" id="pfy:PFICI_11042"/>
<proteinExistence type="predicted"/>
<dbReference type="EMBL" id="KI912116">
    <property type="protein sequence ID" value="ETS77168.1"/>
    <property type="molecule type" value="Genomic_DNA"/>
</dbReference>
<dbReference type="RefSeq" id="XP_007837814.1">
    <property type="nucleotide sequence ID" value="XM_007839623.1"/>
</dbReference>
<gene>
    <name evidence="1" type="ORF">PFICI_11042</name>
</gene>
<reference evidence="2" key="1">
    <citation type="journal article" date="2015" name="BMC Genomics">
        <title>Genomic and transcriptomic analysis of the endophytic fungus Pestalotiopsis fici reveals its lifestyle and high potential for synthesis of natural products.</title>
        <authorList>
            <person name="Wang X."/>
            <person name="Zhang X."/>
            <person name="Liu L."/>
            <person name="Xiang M."/>
            <person name="Wang W."/>
            <person name="Sun X."/>
            <person name="Che Y."/>
            <person name="Guo L."/>
            <person name="Liu G."/>
            <person name="Guo L."/>
            <person name="Wang C."/>
            <person name="Yin W.B."/>
            <person name="Stadler M."/>
            <person name="Zhang X."/>
            <person name="Liu X."/>
        </authorList>
    </citation>
    <scope>NUCLEOTIDE SEQUENCE [LARGE SCALE GENOMIC DNA]</scope>
    <source>
        <strain evidence="2">W106-1 / CGMCC3.15140</strain>
    </source>
</reference>
<evidence type="ECO:0000313" key="1">
    <source>
        <dbReference type="EMBL" id="ETS77168.1"/>
    </source>
</evidence>
<dbReference type="GeneID" id="19276055"/>